<keyword evidence="3" id="KW-1185">Reference proteome</keyword>
<evidence type="ECO:0000313" key="3">
    <source>
        <dbReference type="Proteomes" id="UP001168821"/>
    </source>
</evidence>
<protein>
    <submittedName>
        <fullName evidence="2">Uncharacterized protein</fullName>
    </submittedName>
</protein>
<evidence type="ECO:0000313" key="2">
    <source>
        <dbReference type="EMBL" id="KAJ3651937.1"/>
    </source>
</evidence>
<feature type="compositionally biased region" description="Basic and acidic residues" evidence="1">
    <location>
        <begin position="1"/>
        <end position="11"/>
    </location>
</feature>
<sequence>MPQNKTKEKLEIVSSEINHKGKGQATISNPKQPVGKKTSGSKKRVRSSTSTPPVTGKQKRMKRRETTSREHSYREVAASHLRVAVIDVQHPLSKLTVTRWR</sequence>
<reference evidence="2" key="1">
    <citation type="journal article" date="2023" name="G3 (Bethesda)">
        <title>Whole genome assemblies of Zophobas morio and Tenebrio molitor.</title>
        <authorList>
            <person name="Kaur S."/>
            <person name="Stinson S.A."/>
            <person name="diCenzo G.C."/>
        </authorList>
    </citation>
    <scope>NUCLEOTIDE SEQUENCE</scope>
    <source>
        <strain evidence="2">QUZm001</strain>
    </source>
</reference>
<dbReference type="Proteomes" id="UP001168821">
    <property type="component" value="Unassembled WGS sequence"/>
</dbReference>
<gene>
    <name evidence="2" type="ORF">Zmor_017941</name>
</gene>
<proteinExistence type="predicted"/>
<name>A0AA38MD21_9CUCU</name>
<accession>A0AA38MD21</accession>
<evidence type="ECO:0000256" key="1">
    <source>
        <dbReference type="SAM" id="MobiDB-lite"/>
    </source>
</evidence>
<dbReference type="AlphaFoldDB" id="A0AA38MD21"/>
<dbReference type="EMBL" id="JALNTZ010000005">
    <property type="protein sequence ID" value="KAJ3651937.1"/>
    <property type="molecule type" value="Genomic_DNA"/>
</dbReference>
<feature type="compositionally biased region" description="Basic and acidic residues" evidence="1">
    <location>
        <begin position="64"/>
        <end position="74"/>
    </location>
</feature>
<feature type="region of interest" description="Disordered" evidence="1">
    <location>
        <begin position="1"/>
        <end position="74"/>
    </location>
</feature>
<organism evidence="2 3">
    <name type="scientific">Zophobas morio</name>
    <dbReference type="NCBI Taxonomy" id="2755281"/>
    <lineage>
        <taxon>Eukaryota</taxon>
        <taxon>Metazoa</taxon>
        <taxon>Ecdysozoa</taxon>
        <taxon>Arthropoda</taxon>
        <taxon>Hexapoda</taxon>
        <taxon>Insecta</taxon>
        <taxon>Pterygota</taxon>
        <taxon>Neoptera</taxon>
        <taxon>Endopterygota</taxon>
        <taxon>Coleoptera</taxon>
        <taxon>Polyphaga</taxon>
        <taxon>Cucujiformia</taxon>
        <taxon>Tenebrionidae</taxon>
        <taxon>Zophobas</taxon>
    </lineage>
</organism>
<comment type="caution">
    <text evidence="2">The sequence shown here is derived from an EMBL/GenBank/DDBJ whole genome shotgun (WGS) entry which is preliminary data.</text>
</comment>